<dbReference type="SUPFAM" id="SSF46689">
    <property type="entry name" value="Homeodomain-like"/>
    <property type="match status" value="1"/>
</dbReference>
<gene>
    <name evidence="1" type="ORF">METZ01_LOCUS246800</name>
</gene>
<proteinExistence type="predicted"/>
<dbReference type="GO" id="GO:0004803">
    <property type="term" value="F:transposase activity"/>
    <property type="evidence" value="ECO:0007669"/>
    <property type="project" value="InterPro"/>
</dbReference>
<dbReference type="GO" id="GO:0006313">
    <property type="term" value="P:DNA transposition"/>
    <property type="evidence" value="ECO:0007669"/>
    <property type="project" value="InterPro"/>
</dbReference>
<dbReference type="PANTHER" id="PTHR33609">
    <property type="entry name" value="LOW CALCIUM RESPONSE LOCUS PROTEIN S"/>
    <property type="match status" value="1"/>
</dbReference>
<dbReference type="AlphaFoldDB" id="A0A382I2W2"/>
<dbReference type="EMBL" id="UINC01064870">
    <property type="protein sequence ID" value="SVB93946.1"/>
    <property type="molecule type" value="Genomic_DNA"/>
</dbReference>
<dbReference type="GO" id="GO:0003677">
    <property type="term" value="F:DNA binding"/>
    <property type="evidence" value="ECO:0007669"/>
    <property type="project" value="InterPro"/>
</dbReference>
<dbReference type="PANTHER" id="PTHR33609:SF1">
    <property type="entry name" value="TRANSPOSASE"/>
    <property type="match status" value="1"/>
</dbReference>
<sequence>MKRNRFTDEQIVAALRDAEATTVVEAARKHGVAEQTMYRWRKRFVGMEVSDVRELKRFKDENARLKKLLAERDLEVEVMKEIQAKKW</sequence>
<accession>A0A382I2W2</accession>
<organism evidence="1">
    <name type="scientific">marine metagenome</name>
    <dbReference type="NCBI Taxonomy" id="408172"/>
    <lineage>
        <taxon>unclassified sequences</taxon>
        <taxon>metagenomes</taxon>
        <taxon>ecological metagenomes</taxon>
    </lineage>
</organism>
<dbReference type="InterPro" id="IPR002514">
    <property type="entry name" value="Transposase_8"/>
</dbReference>
<dbReference type="Pfam" id="PF01527">
    <property type="entry name" value="HTH_Tnp_1"/>
    <property type="match status" value="1"/>
</dbReference>
<protein>
    <recommendedName>
        <fullName evidence="2">Transposase</fullName>
    </recommendedName>
</protein>
<evidence type="ECO:0008006" key="2">
    <source>
        <dbReference type="Google" id="ProtNLM"/>
    </source>
</evidence>
<dbReference type="InterPro" id="IPR052546">
    <property type="entry name" value="Transposase_8_domain"/>
</dbReference>
<dbReference type="InterPro" id="IPR009057">
    <property type="entry name" value="Homeodomain-like_sf"/>
</dbReference>
<evidence type="ECO:0000313" key="1">
    <source>
        <dbReference type="EMBL" id="SVB93946.1"/>
    </source>
</evidence>
<reference evidence="1" key="1">
    <citation type="submission" date="2018-05" db="EMBL/GenBank/DDBJ databases">
        <authorList>
            <person name="Lanie J.A."/>
            <person name="Ng W.-L."/>
            <person name="Kazmierczak K.M."/>
            <person name="Andrzejewski T.M."/>
            <person name="Davidsen T.M."/>
            <person name="Wayne K.J."/>
            <person name="Tettelin H."/>
            <person name="Glass J.I."/>
            <person name="Rusch D."/>
            <person name="Podicherti R."/>
            <person name="Tsui H.-C.T."/>
            <person name="Winkler M.E."/>
        </authorList>
    </citation>
    <scope>NUCLEOTIDE SEQUENCE</scope>
</reference>
<name>A0A382I2W2_9ZZZZ</name>